<dbReference type="RefSeq" id="WP_184044957.1">
    <property type="nucleotide sequence ID" value="NZ_JACIGK010000014.1"/>
</dbReference>
<feature type="region of interest" description="Disordered" evidence="4">
    <location>
        <begin position="1"/>
        <end position="20"/>
    </location>
</feature>
<dbReference type="GO" id="GO:0031317">
    <property type="term" value="C:tripartite ATP-independent periplasmic transporter complex"/>
    <property type="evidence" value="ECO:0007669"/>
    <property type="project" value="InterPro"/>
</dbReference>
<dbReference type="InterPro" id="IPR038404">
    <property type="entry name" value="TRAP_DctP_sf"/>
</dbReference>
<feature type="chain" id="PRO_5031188909" evidence="5">
    <location>
        <begin position="48"/>
        <end position="383"/>
    </location>
</feature>
<feature type="signal peptide" evidence="5">
    <location>
        <begin position="1"/>
        <end position="47"/>
    </location>
</feature>
<dbReference type="PANTHER" id="PTHR33376:SF5">
    <property type="entry name" value="EXTRACYTOPLASMIC SOLUTE RECEPTOR PROTEIN"/>
    <property type="match status" value="1"/>
</dbReference>
<evidence type="ECO:0000313" key="6">
    <source>
        <dbReference type="EMBL" id="MBB4266479.1"/>
    </source>
</evidence>
<dbReference type="Gene3D" id="3.40.190.170">
    <property type="entry name" value="Bacterial extracellular solute-binding protein, family 7"/>
    <property type="match status" value="1"/>
</dbReference>
<dbReference type="Pfam" id="PF03480">
    <property type="entry name" value="DctP"/>
    <property type="match status" value="1"/>
</dbReference>
<dbReference type="AlphaFoldDB" id="A0A7W6W9Z7"/>
<reference evidence="6 7" key="1">
    <citation type="submission" date="2020-08" db="EMBL/GenBank/DDBJ databases">
        <title>Genome sequencing of Purple Non-Sulfur Bacteria from various extreme environments.</title>
        <authorList>
            <person name="Mayer M."/>
        </authorList>
    </citation>
    <scope>NUCLEOTIDE SEQUENCE [LARGE SCALE GENOMIC DNA]</scope>
    <source>
        <strain evidence="6 7">JA131</strain>
    </source>
</reference>
<feature type="binding site" evidence="2">
    <location>
        <position position="176"/>
    </location>
    <ligand>
        <name>substrate</name>
    </ligand>
</feature>
<dbReference type="InterPro" id="IPR018389">
    <property type="entry name" value="DctP_fam"/>
</dbReference>
<feature type="binding site" evidence="2">
    <location>
        <position position="196"/>
    </location>
    <ligand>
        <name>substrate</name>
    </ligand>
</feature>
<evidence type="ECO:0000256" key="4">
    <source>
        <dbReference type="SAM" id="MobiDB-lite"/>
    </source>
</evidence>
<dbReference type="EMBL" id="JACIGK010000014">
    <property type="protein sequence ID" value="MBB4266479.1"/>
    <property type="molecule type" value="Genomic_DNA"/>
</dbReference>
<keyword evidence="7" id="KW-1185">Reference proteome</keyword>
<dbReference type="InterPro" id="IPR006311">
    <property type="entry name" value="TAT_signal"/>
</dbReference>
<dbReference type="NCBIfam" id="NF037995">
    <property type="entry name" value="TRAP_S1"/>
    <property type="match status" value="1"/>
</dbReference>
<dbReference type="PROSITE" id="PS51318">
    <property type="entry name" value="TAT"/>
    <property type="match status" value="1"/>
</dbReference>
<keyword evidence="1 5" id="KW-0732">Signal</keyword>
<organism evidence="6 7">
    <name type="scientific">Roseospira visakhapatnamensis</name>
    <dbReference type="NCBI Taxonomy" id="390880"/>
    <lineage>
        <taxon>Bacteria</taxon>
        <taxon>Pseudomonadati</taxon>
        <taxon>Pseudomonadota</taxon>
        <taxon>Alphaproteobacteria</taxon>
        <taxon>Rhodospirillales</taxon>
        <taxon>Rhodospirillaceae</taxon>
        <taxon>Roseospira</taxon>
    </lineage>
</organism>
<feature type="compositionally biased region" description="Basic and acidic residues" evidence="4">
    <location>
        <begin position="1"/>
        <end position="19"/>
    </location>
</feature>
<evidence type="ECO:0000256" key="3">
    <source>
        <dbReference type="PIRSR" id="PIRSR039026-2"/>
    </source>
</evidence>
<evidence type="ECO:0000256" key="1">
    <source>
        <dbReference type="ARBA" id="ARBA00022729"/>
    </source>
</evidence>
<dbReference type="Proteomes" id="UP000554286">
    <property type="component" value="Unassembled WGS sequence"/>
</dbReference>
<dbReference type="GO" id="GO:0055085">
    <property type="term" value="P:transmembrane transport"/>
    <property type="evidence" value="ECO:0007669"/>
    <property type="project" value="InterPro"/>
</dbReference>
<dbReference type="GO" id="GO:0046872">
    <property type="term" value="F:metal ion binding"/>
    <property type="evidence" value="ECO:0007669"/>
    <property type="project" value="UniProtKB-KW"/>
</dbReference>
<name>A0A7W6W9Z7_9PROT</name>
<evidence type="ECO:0000313" key="7">
    <source>
        <dbReference type="Proteomes" id="UP000554286"/>
    </source>
</evidence>
<evidence type="ECO:0000256" key="5">
    <source>
        <dbReference type="SAM" id="SignalP"/>
    </source>
</evidence>
<comment type="caution">
    <text evidence="6">The sequence shown here is derived from an EMBL/GenBank/DDBJ whole genome shotgun (WGS) entry which is preliminary data.</text>
</comment>
<dbReference type="InterPro" id="IPR026289">
    <property type="entry name" value="SBP_TakP-like"/>
</dbReference>
<gene>
    <name evidence="6" type="ORF">GGD89_002111</name>
</gene>
<dbReference type="PIRSF" id="PIRSF039026">
    <property type="entry name" value="SiaP"/>
    <property type="match status" value="1"/>
</dbReference>
<dbReference type="PANTHER" id="PTHR33376">
    <property type="match status" value="1"/>
</dbReference>
<sequence>MSGDTRHSTPARPADDRTASRRRFLSSAAVGGAAAAGALAMPSLATAAGQTRTIRIQTSWQPGTTGYKIFETWCASVQEVSGGELAFQPFPAGAVSGDFQLFDAVRNGVLDAMNLFYTYWVSRLPAAVFLTGFPMGPPHPHHWDMLFHSYGVADIARELYHQQGLEWVGLVHHDMNLIHSKKPINSLADFEGLKIRMPGGIIAECFAAIGARTTLLPGSEVYPALEKGTIDAADYVGPAVNYDLGFQQVTNYIVMGPSSSPCMHQAADPMDVAFSRRVWDSLSPRMQGLITDMVNAYSRTHYTAIQEANAAAWPKYAEAGTTVTRLSEDDAKAFRTASIPLWFKWANADPMAARIFEKHLQLMQDPTVALIDPSDIEGHELKL</sequence>
<accession>A0A7W6W9Z7</accession>
<keyword evidence="3" id="KW-0479">Metal-binding</keyword>
<feature type="binding site" evidence="3">
    <location>
        <position position="235"/>
    </location>
    <ligand>
        <name>Na(+)</name>
        <dbReference type="ChEBI" id="CHEBI:29101"/>
    </ligand>
</feature>
<feature type="binding site" evidence="3">
    <location>
        <position position="265"/>
    </location>
    <ligand>
        <name>substrate</name>
    </ligand>
</feature>
<protein>
    <submittedName>
        <fullName evidence="6">TRAP-type mannitol/chloroaromatic compound transport system substrate-binding protein</fullName>
    </submittedName>
</protein>
<feature type="binding site" evidence="3">
    <location>
        <position position="234"/>
    </location>
    <ligand>
        <name>substrate</name>
    </ligand>
</feature>
<evidence type="ECO:0000256" key="2">
    <source>
        <dbReference type="PIRSR" id="PIRSR039026-1"/>
    </source>
</evidence>
<proteinExistence type="predicted"/>